<keyword evidence="2" id="KW-1185">Reference proteome</keyword>
<evidence type="ECO:0000313" key="1">
    <source>
        <dbReference type="EMBL" id="KAJ8898157.1"/>
    </source>
</evidence>
<accession>A0ABQ9IND6</accession>
<gene>
    <name evidence="1" type="ORF">PR048_003517</name>
</gene>
<sequence>MRVIEVSEETGESERASGIVRHDSHMRKSENGPAGDRARFAWVGVEQANCSATAAPFHVNELLDHFMFIYEDFGKHALKVKSKGLQHFPRVARLFCTLEGSRQQLLARRLTKERDYQRGEGCLPNLDAISSRPFNTAEISTSRSSNGIFGEEVDAFGGGANECNGTAVMFVAIWLESVVVLSKAIGFELMPAVVVRVCWTLQQCHSMPCTNFCDENNNFDTQAMGSNIGNPQMKLQDVSMMATEDDKCKKGTYTARGIPPAETGGTCGLVEERGKYCILIADGEEGGATSLDHS</sequence>
<protein>
    <submittedName>
        <fullName evidence="1">Uncharacterized protein</fullName>
    </submittedName>
</protein>
<proteinExistence type="predicted"/>
<organism evidence="1 2">
    <name type="scientific">Dryococelus australis</name>
    <dbReference type="NCBI Taxonomy" id="614101"/>
    <lineage>
        <taxon>Eukaryota</taxon>
        <taxon>Metazoa</taxon>
        <taxon>Ecdysozoa</taxon>
        <taxon>Arthropoda</taxon>
        <taxon>Hexapoda</taxon>
        <taxon>Insecta</taxon>
        <taxon>Pterygota</taxon>
        <taxon>Neoptera</taxon>
        <taxon>Polyneoptera</taxon>
        <taxon>Phasmatodea</taxon>
        <taxon>Verophasmatodea</taxon>
        <taxon>Anareolatae</taxon>
        <taxon>Phasmatidae</taxon>
        <taxon>Eurycanthinae</taxon>
        <taxon>Dryococelus</taxon>
    </lineage>
</organism>
<evidence type="ECO:0000313" key="2">
    <source>
        <dbReference type="Proteomes" id="UP001159363"/>
    </source>
</evidence>
<comment type="caution">
    <text evidence="1">The sequence shown here is derived from an EMBL/GenBank/DDBJ whole genome shotgun (WGS) entry which is preliminary data.</text>
</comment>
<reference evidence="1 2" key="1">
    <citation type="submission" date="2023-02" db="EMBL/GenBank/DDBJ databases">
        <title>LHISI_Scaffold_Assembly.</title>
        <authorList>
            <person name="Stuart O.P."/>
            <person name="Cleave R."/>
            <person name="Magrath M.J.L."/>
            <person name="Mikheyev A.S."/>
        </authorList>
    </citation>
    <scope>NUCLEOTIDE SEQUENCE [LARGE SCALE GENOMIC DNA]</scope>
    <source>
        <strain evidence="1">Daus_M_001</strain>
        <tissue evidence="1">Leg muscle</tissue>
    </source>
</reference>
<dbReference type="Proteomes" id="UP001159363">
    <property type="component" value="Chromosome 1"/>
</dbReference>
<name>A0ABQ9IND6_9NEOP</name>
<dbReference type="EMBL" id="JARBHB010000001">
    <property type="protein sequence ID" value="KAJ8898157.1"/>
    <property type="molecule type" value="Genomic_DNA"/>
</dbReference>